<proteinExistence type="predicted"/>
<accession>A0A0F9IT26</accession>
<evidence type="ECO:0008006" key="2">
    <source>
        <dbReference type="Google" id="ProtNLM"/>
    </source>
</evidence>
<feature type="non-terminal residue" evidence="1">
    <location>
        <position position="1"/>
    </location>
</feature>
<sequence>PESQVQMVGKRNFNNSEILDGVKDYSISFDGGKSWGQYHRFDPIGSWMAWSADLYTLYHEYYDPDDPTSIESIGAMTQAALAATMRNAMNKTWLKSVNDIVETIGRVSEGSAQTSKLAMQKFSAEQLIKLIPYSSALRSITAETDPVVRDGWKVMDRLQEVNPWMSEGLPATRDYLGRPVNKHNAHWYWINPFATNPESTDPLDQELSDLGYDIARLPKSLNSGQIPLNSLQYSEFKRIIGQGEHMGGGKSLETTLREVVATDFYQRSNDLIRTEIIESYYSGSKEIAAHELKKQFPELREAEKVLQERDAREHLAPRDPFALK</sequence>
<reference evidence="1" key="1">
    <citation type="journal article" date="2015" name="Nature">
        <title>Complex archaea that bridge the gap between prokaryotes and eukaryotes.</title>
        <authorList>
            <person name="Spang A."/>
            <person name="Saw J.H."/>
            <person name="Jorgensen S.L."/>
            <person name="Zaremba-Niedzwiedzka K."/>
            <person name="Martijn J."/>
            <person name="Lind A.E."/>
            <person name="van Eijk R."/>
            <person name="Schleper C."/>
            <person name="Guy L."/>
            <person name="Ettema T.J."/>
        </authorList>
    </citation>
    <scope>NUCLEOTIDE SEQUENCE</scope>
</reference>
<comment type="caution">
    <text evidence="1">The sequence shown here is derived from an EMBL/GenBank/DDBJ whole genome shotgun (WGS) entry which is preliminary data.</text>
</comment>
<protein>
    <recommendedName>
        <fullName evidence="2">Large polyvalent protein associated domain-containing protein</fullName>
    </recommendedName>
</protein>
<organism evidence="1">
    <name type="scientific">marine sediment metagenome</name>
    <dbReference type="NCBI Taxonomy" id="412755"/>
    <lineage>
        <taxon>unclassified sequences</taxon>
        <taxon>metagenomes</taxon>
        <taxon>ecological metagenomes</taxon>
    </lineage>
</organism>
<dbReference type="AlphaFoldDB" id="A0A0F9IT26"/>
<gene>
    <name evidence="1" type="ORF">LCGC14_1906660</name>
</gene>
<dbReference type="EMBL" id="LAZR01020060">
    <property type="protein sequence ID" value="KKL90242.1"/>
    <property type="molecule type" value="Genomic_DNA"/>
</dbReference>
<evidence type="ECO:0000313" key="1">
    <source>
        <dbReference type="EMBL" id="KKL90242.1"/>
    </source>
</evidence>
<name>A0A0F9IT26_9ZZZZ</name>